<evidence type="ECO:0000313" key="10">
    <source>
        <dbReference type="Proteomes" id="UP000603865"/>
    </source>
</evidence>
<organism evidence="9 10">
    <name type="scientific">Deinococcus ruber</name>
    <dbReference type="NCBI Taxonomy" id="1848197"/>
    <lineage>
        <taxon>Bacteria</taxon>
        <taxon>Thermotogati</taxon>
        <taxon>Deinococcota</taxon>
        <taxon>Deinococci</taxon>
        <taxon>Deinococcales</taxon>
        <taxon>Deinococcaceae</taxon>
        <taxon>Deinococcus</taxon>
    </lineage>
</organism>
<evidence type="ECO:0000259" key="8">
    <source>
        <dbReference type="PROSITE" id="PS50885"/>
    </source>
</evidence>
<dbReference type="RefSeq" id="WP_189089345.1">
    <property type="nucleotide sequence ID" value="NZ_BMQL01000007.1"/>
</dbReference>
<dbReference type="PANTHER" id="PTHR45436">
    <property type="entry name" value="SENSOR HISTIDINE KINASE YKOH"/>
    <property type="match status" value="1"/>
</dbReference>
<evidence type="ECO:0000313" key="9">
    <source>
        <dbReference type="EMBL" id="GGR04731.1"/>
    </source>
</evidence>
<comment type="catalytic activity">
    <reaction evidence="1">
        <text>ATP + protein L-histidine = ADP + protein N-phospho-L-histidine.</text>
        <dbReference type="EC" id="2.7.13.3"/>
    </reaction>
</comment>
<dbReference type="SMART" id="SM00304">
    <property type="entry name" value="HAMP"/>
    <property type="match status" value="1"/>
</dbReference>
<dbReference type="CDD" id="cd06225">
    <property type="entry name" value="HAMP"/>
    <property type="match status" value="1"/>
</dbReference>
<evidence type="ECO:0000256" key="6">
    <source>
        <dbReference type="ARBA" id="ARBA00023012"/>
    </source>
</evidence>
<keyword evidence="3" id="KW-0597">Phosphoprotein</keyword>
<sequence length="532" mass="55847">MKYTVVIRQPVPENIQSQLTQELVEHFELSLDQAGKLASRRSGRLMKPTSRKRAERLLEVFQSVGAQVNLEEVRDDTVVMPSVFPVAERSGMVGPAGAAFAATPGSAFPGGAGVSVLDSGAFAGSSMAAGGVATLPSPGFPATGAGDWMDGSSALTPLETELAPLAPQDGDLSAPGVIAAENTVPADSAWADFTGSLAGGGSAAPAAAVVVNEVAAPTGMMESDMTSEAAPKVRRSSLARRVLVSTLLPLLLFTVVTLAFLVYALPRAQRQLIGQNAQAVAVAVGSNLDVTDQNTVYGQLDALIKRSSVGFVQVNLPDGTTFFRSKNAFTDGPLSEKIASWVQTHPDNSTFIESGSPADSYRYQLSLLEQVGAGDSSQAKALKTSIANPKNQESTTTTYVLSSINVTQDAKGVREVAQGVKSSAGTQLYSIVVGVPADDAFRLLTNTLLLVLGVALIAFIVASLLAVRTARLVVQPIERLVKAADAISMGDLERPVQVERNDEIGDLAQALERMRLSLEAAMERLRKRRSKA</sequence>
<dbReference type="GO" id="GO:0005886">
    <property type="term" value="C:plasma membrane"/>
    <property type="evidence" value="ECO:0007669"/>
    <property type="project" value="TreeGrafter"/>
</dbReference>
<reference evidence="9" key="2">
    <citation type="submission" date="2020-09" db="EMBL/GenBank/DDBJ databases">
        <authorList>
            <person name="Sun Q."/>
            <person name="Ohkuma M."/>
        </authorList>
    </citation>
    <scope>NUCLEOTIDE SEQUENCE</scope>
    <source>
        <strain evidence="9">JCM 31311</strain>
    </source>
</reference>
<gene>
    <name evidence="9" type="ORF">GCM10008957_17040</name>
</gene>
<dbReference type="Proteomes" id="UP000603865">
    <property type="component" value="Unassembled WGS sequence"/>
</dbReference>
<dbReference type="EMBL" id="BMQL01000007">
    <property type="protein sequence ID" value="GGR04731.1"/>
    <property type="molecule type" value="Genomic_DNA"/>
</dbReference>
<dbReference type="GO" id="GO:0004673">
    <property type="term" value="F:protein histidine kinase activity"/>
    <property type="evidence" value="ECO:0007669"/>
    <property type="project" value="UniProtKB-EC"/>
</dbReference>
<evidence type="ECO:0000256" key="7">
    <source>
        <dbReference type="SAM" id="Phobius"/>
    </source>
</evidence>
<dbReference type="AlphaFoldDB" id="A0A918F4W2"/>
<evidence type="ECO:0000256" key="4">
    <source>
        <dbReference type="ARBA" id="ARBA00022679"/>
    </source>
</evidence>
<feature type="transmembrane region" description="Helical" evidence="7">
    <location>
        <begin position="242"/>
        <end position="265"/>
    </location>
</feature>
<dbReference type="InterPro" id="IPR050428">
    <property type="entry name" value="TCS_sensor_his_kinase"/>
</dbReference>
<feature type="transmembrane region" description="Helical" evidence="7">
    <location>
        <begin position="448"/>
        <end position="467"/>
    </location>
</feature>
<evidence type="ECO:0000256" key="1">
    <source>
        <dbReference type="ARBA" id="ARBA00000085"/>
    </source>
</evidence>
<comment type="caution">
    <text evidence="9">The sequence shown here is derived from an EMBL/GenBank/DDBJ whole genome shotgun (WGS) entry which is preliminary data.</text>
</comment>
<dbReference type="Pfam" id="PF00672">
    <property type="entry name" value="HAMP"/>
    <property type="match status" value="1"/>
</dbReference>
<keyword evidence="5" id="KW-0418">Kinase</keyword>
<evidence type="ECO:0000256" key="5">
    <source>
        <dbReference type="ARBA" id="ARBA00022777"/>
    </source>
</evidence>
<evidence type="ECO:0000256" key="3">
    <source>
        <dbReference type="ARBA" id="ARBA00022553"/>
    </source>
</evidence>
<keyword evidence="6" id="KW-0902">Two-component regulatory system</keyword>
<dbReference type="InterPro" id="IPR003660">
    <property type="entry name" value="HAMP_dom"/>
</dbReference>
<dbReference type="Gene3D" id="6.10.340.10">
    <property type="match status" value="1"/>
</dbReference>
<keyword evidence="10" id="KW-1185">Reference proteome</keyword>
<dbReference type="GO" id="GO:0000160">
    <property type="term" value="P:phosphorelay signal transduction system"/>
    <property type="evidence" value="ECO:0007669"/>
    <property type="project" value="UniProtKB-KW"/>
</dbReference>
<proteinExistence type="predicted"/>
<keyword evidence="7" id="KW-0812">Transmembrane</keyword>
<evidence type="ECO:0000256" key="2">
    <source>
        <dbReference type="ARBA" id="ARBA00012438"/>
    </source>
</evidence>
<name>A0A918F4W2_9DEIO</name>
<keyword evidence="4" id="KW-0808">Transferase</keyword>
<keyword evidence="7" id="KW-1133">Transmembrane helix</keyword>
<dbReference type="PROSITE" id="PS50885">
    <property type="entry name" value="HAMP"/>
    <property type="match status" value="1"/>
</dbReference>
<dbReference type="EC" id="2.7.13.3" evidence="2"/>
<keyword evidence="7" id="KW-0472">Membrane</keyword>
<feature type="domain" description="HAMP" evidence="8">
    <location>
        <begin position="471"/>
        <end position="523"/>
    </location>
</feature>
<dbReference type="SUPFAM" id="SSF158472">
    <property type="entry name" value="HAMP domain-like"/>
    <property type="match status" value="1"/>
</dbReference>
<reference evidence="9" key="1">
    <citation type="journal article" date="2014" name="Int. J. Syst. Evol. Microbiol.">
        <title>Complete genome sequence of Corynebacterium casei LMG S-19264T (=DSM 44701T), isolated from a smear-ripened cheese.</title>
        <authorList>
            <consortium name="US DOE Joint Genome Institute (JGI-PGF)"/>
            <person name="Walter F."/>
            <person name="Albersmeier A."/>
            <person name="Kalinowski J."/>
            <person name="Ruckert C."/>
        </authorList>
    </citation>
    <scope>NUCLEOTIDE SEQUENCE</scope>
    <source>
        <strain evidence="9">JCM 31311</strain>
    </source>
</reference>
<protein>
    <recommendedName>
        <fullName evidence="2">histidine kinase</fullName>
        <ecNumber evidence="2">2.7.13.3</ecNumber>
    </recommendedName>
</protein>
<accession>A0A918F4W2</accession>
<dbReference type="PANTHER" id="PTHR45436:SF5">
    <property type="entry name" value="SENSOR HISTIDINE KINASE TRCS"/>
    <property type="match status" value="1"/>
</dbReference>